<dbReference type="GO" id="GO:0004322">
    <property type="term" value="F:ferroxidase activity"/>
    <property type="evidence" value="ECO:0007669"/>
    <property type="project" value="TreeGrafter"/>
</dbReference>
<sequence>MSNDRVIELLRKAYSDEIETVMNYQTNAIVLDGVRAEEIKESLQTDIQEELAHAEQLGQRLKQLDARPPGSAEFTARQDTLQPPADSTDVLSVIRGVLDAEEDAIATYRDLIDAAEDANDPVTEDLAVTILAEEEAHRTEFRGFEKEYRSD</sequence>
<gene>
    <name evidence="4" type="ORF">SAMN05216564_105142</name>
</gene>
<dbReference type="AlphaFoldDB" id="A0A1H3JTV4"/>
<dbReference type="GO" id="GO:0005829">
    <property type="term" value="C:cytosol"/>
    <property type="evidence" value="ECO:0007669"/>
    <property type="project" value="TreeGrafter"/>
</dbReference>
<dbReference type="OrthoDB" id="6978at2157"/>
<dbReference type="Pfam" id="PF00210">
    <property type="entry name" value="Ferritin"/>
    <property type="match status" value="1"/>
</dbReference>
<dbReference type="PANTHER" id="PTHR30295:SF1">
    <property type="entry name" value="DNA PROTECTION DURING STARVATION PROTEIN"/>
    <property type="match status" value="1"/>
</dbReference>
<dbReference type="Proteomes" id="UP000199079">
    <property type="component" value="Unassembled WGS sequence"/>
</dbReference>
<evidence type="ECO:0000259" key="3">
    <source>
        <dbReference type="PROSITE" id="PS50905"/>
    </source>
</evidence>
<dbReference type="InterPro" id="IPR009078">
    <property type="entry name" value="Ferritin-like_SF"/>
</dbReference>
<keyword evidence="2" id="KW-0408">Iron</keyword>
<accession>A0A1H3JTV4</accession>
<dbReference type="PROSITE" id="PS50905">
    <property type="entry name" value="FERRITIN_LIKE"/>
    <property type="match status" value="1"/>
</dbReference>
<dbReference type="InterPro" id="IPR012347">
    <property type="entry name" value="Ferritin-like"/>
</dbReference>
<dbReference type="RefSeq" id="WP_021074409.1">
    <property type="nucleotide sequence ID" value="NZ_FNPC01000005.1"/>
</dbReference>
<dbReference type="GO" id="GO:0020037">
    <property type="term" value="F:heme binding"/>
    <property type="evidence" value="ECO:0007669"/>
    <property type="project" value="TreeGrafter"/>
</dbReference>
<evidence type="ECO:0000313" key="4">
    <source>
        <dbReference type="EMBL" id="SDY43420.1"/>
    </source>
</evidence>
<dbReference type="InterPro" id="IPR008331">
    <property type="entry name" value="Ferritin_DPS_dom"/>
</dbReference>
<proteinExistence type="predicted"/>
<dbReference type="GeneID" id="43837606"/>
<evidence type="ECO:0000256" key="2">
    <source>
        <dbReference type="ARBA" id="ARBA00023004"/>
    </source>
</evidence>
<dbReference type="PANTHER" id="PTHR30295">
    <property type="entry name" value="BACTERIOFERRITIN"/>
    <property type="match status" value="1"/>
</dbReference>
<organism evidence="4 5">
    <name type="scientific">Halopenitus persicus</name>
    <dbReference type="NCBI Taxonomy" id="1048396"/>
    <lineage>
        <taxon>Archaea</taxon>
        <taxon>Methanobacteriati</taxon>
        <taxon>Methanobacteriota</taxon>
        <taxon>Stenosarchaea group</taxon>
        <taxon>Halobacteria</taxon>
        <taxon>Halobacteriales</taxon>
        <taxon>Haloferacaceae</taxon>
        <taxon>Halopenitus</taxon>
    </lineage>
</organism>
<dbReference type="EMBL" id="FNPC01000005">
    <property type="protein sequence ID" value="SDY43420.1"/>
    <property type="molecule type" value="Genomic_DNA"/>
</dbReference>
<protein>
    <submittedName>
        <fullName evidence="4">Bacterioferritin</fullName>
    </submittedName>
</protein>
<dbReference type="GO" id="GO:0008199">
    <property type="term" value="F:ferric iron binding"/>
    <property type="evidence" value="ECO:0007669"/>
    <property type="project" value="InterPro"/>
</dbReference>
<keyword evidence="1" id="KW-0409">Iron storage</keyword>
<dbReference type="GO" id="GO:0006879">
    <property type="term" value="P:intracellular iron ion homeostasis"/>
    <property type="evidence" value="ECO:0007669"/>
    <property type="project" value="UniProtKB-KW"/>
</dbReference>
<dbReference type="Gene3D" id="1.20.1260.10">
    <property type="match status" value="1"/>
</dbReference>
<evidence type="ECO:0000313" key="5">
    <source>
        <dbReference type="Proteomes" id="UP000199079"/>
    </source>
</evidence>
<dbReference type="SUPFAM" id="SSF47240">
    <property type="entry name" value="Ferritin-like"/>
    <property type="match status" value="1"/>
</dbReference>
<reference evidence="5" key="1">
    <citation type="submission" date="2016-10" db="EMBL/GenBank/DDBJ databases">
        <authorList>
            <person name="Varghese N."/>
            <person name="Submissions S."/>
        </authorList>
    </citation>
    <scope>NUCLEOTIDE SEQUENCE [LARGE SCALE GENOMIC DNA]</scope>
    <source>
        <strain evidence="5">DC30,IBRC 10041,KCTC 4046</strain>
    </source>
</reference>
<dbReference type="InterPro" id="IPR009040">
    <property type="entry name" value="Ferritin-like_diiron"/>
</dbReference>
<name>A0A1H3JTV4_9EURY</name>
<keyword evidence="5" id="KW-1185">Reference proteome</keyword>
<feature type="domain" description="Ferritin-like diiron" evidence="3">
    <location>
        <begin position="1"/>
        <end position="151"/>
    </location>
</feature>
<evidence type="ECO:0000256" key="1">
    <source>
        <dbReference type="ARBA" id="ARBA00022434"/>
    </source>
</evidence>